<dbReference type="AlphaFoldDB" id="A0A8G2EUL7"/>
<name>A0A8G2EUL7_9PROT</name>
<gene>
    <name evidence="5" type="ORF">SAMN05660686_01317</name>
</gene>
<dbReference type="Proteomes" id="UP000198615">
    <property type="component" value="Unassembled WGS sequence"/>
</dbReference>
<dbReference type="Pfam" id="PF04115">
    <property type="entry name" value="Ureidogly_lyase"/>
    <property type="match status" value="1"/>
</dbReference>
<keyword evidence="2" id="KW-0659">Purine metabolism</keyword>
<dbReference type="SUPFAM" id="SSF51182">
    <property type="entry name" value="RmlC-like cupins"/>
    <property type="match status" value="1"/>
</dbReference>
<dbReference type="RefSeq" id="WP_093149064.1">
    <property type="nucleotide sequence ID" value="NZ_FNBW01000003.1"/>
</dbReference>
<dbReference type="GO" id="GO:0004848">
    <property type="term" value="F:ureidoglycolate hydrolase activity"/>
    <property type="evidence" value="ECO:0007669"/>
    <property type="project" value="InterPro"/>
</dbReference>
<dbReference type="InterPro" id="IPR047233">
    <property type="entry name" value="UAH_cupin"/>
</dbReference>
<accession>A0A8G2EUL7</accession>
<reference evidence="5 6" key="1">
    <citation type="submission" date="2016-10" db="EMBL/GenBank/DDBJ databases">
        <authorList>
            <person name="Varghese N."/>
            <person name="Submissions S."/>
        </authorList>
    </citation>
    <scope>NUCLEOTIDE SEQUENCE [LARGE SCALE GENOMIC DNA]</scope>
    <source>
        <strain evidence="5 6">DSM 18839</strain>
    </source>
</reference>
<comment type="subunit">
    <text evidence="1">Homodimer.</text>
</comment>
<dbReference type="InterPro" id="IPR024060">
    <property type="entry name" value="Ureidoglycolate_lyase_dom_sf"/>
</dbReference>
<evidence type="ECO:0000256" key="2">
    <source>
        <dbReference type="ARBA" id="ARBA00022631"/>
    </source>
</evidence>
<dbReference type="InterPro" id="IPR007247">
    <property type="entry name" value="Ureidogly_lyase"/>
</dbReference>
<keyword evidence="6" id="KW-1185">Reference proteome</keyword>
<evidence type="ECO:0000256" key="4">
    <source>
        <dbReference type="ARBA" id="ARBA00047684"/>
    </source>
</evidence>
<evidence type="ECO:0000256" key="1">
    <source>
        <dbReference type="ARBA" id="ARBA00011738"/>
    </source>
</evidence>
<organism evidence="5 6">
    <name type="scientific">Thalassobaculum litoreum DSM 18839</name>
    <dbReference type="NCBI Taxonomy" id="1123362"/>
    <lineage>
        <taxon>Bacteria</taxon>
        <taxon>Pseudomonadati</taxon>
        <taxon>Pseudomonadota</taxon>
        <taxon>Alphaproteobacteria</taxon>
        <taxon>Rhodospirillales</taxon>
        <taxon>Thalassobaculaceae</taxon>
        <taxon>Thalassobaculum</taxon>
    </lineage>
</organism>
<evidence type="ECO:0000313" key="6">
    <source>
        <dbReference type="Proteomes" id="UP000198615"/>
    </source>
</evidence>
<dbReference type="InterPro" id="IPR011051">
    <property type="entry name" value="RmlC_Cupin_sf"/>
</dbReference>
<evidence type="ECO:0000256" key="3">
    <source>
        <dbReference type="ARBA" id="ARBA00023239"/>
    </source>
</evidence>
<dbReference type="GO" id="GO:0050385">
    <property type="term" value="F:ureidoglycolate lyase activity"/>
    <property type="evidence" value="ECO:0007669"/>
    <property type="project" value="UniProtKB-EC"/>
</dbReference>
<proteinExistence type="predicted"/>
<dbReference type="EMBL" id="FNBW01000003">
    <property type="protein sequence ID" value="SDF43101.1"/>
    <property type="molecule type" value="Genomic_DNA"/>
</dbReference>
<evidence type="ECO:0000313" key="5">
    <source>
        <dbReference type="EMBL" id="SDF43101.1"/>
    </source>
</evidence>
<dbReference type="GO" id="GO:0000256">
    <property type="term" value="P:allantoin catabolic process"/>
    <property type="evidence" value="ECO:0007669"/>
    <property type="project" value="InterPro"/>
</dbReference>
<dbReference type="PANTHER" id="PTHR21221:SF1">
    <property type="entry name" value="UREIDOGLYCOLATE LYASE"/>
    <property type="match status" value="1"/>
</dbReference>
<dbReference type="Gene3D" id="2.60.120.480">
    <property type="entry name" value="Ureidoglycolate hydrolase"/>
    <property type="match status" value="1"/>
</dbReference>
<comment type="catalytic activity">
    <reaction evidence="4">
        <text>(S)-ureidoglycolate = urea + glyoxylate</text>
        <dbReference type="Rhea" id="RHEA:11304"/>
        <dbReference type="ChEBI" id="CHEBI:16199"/>
        <dbReference type="ChEBI" id="CHEBI:36655"/>
        <dbReference type="ChEBI" id="CHEBI:57296"/>
        <dbReference type="EC" id="4.3.2.3"/>
    </reaction>
</comment>
<dbReference type="OrthoDB" id="9804602at2"/>
<dbReference type="PANTHER" id="PTHR21221">
    <property type="entry name" value="UREIDOGLYCOLATE HYDROLASE"/>
    <property type="match status" value="1"/>
</dbReference>
<comment type="caution">
    <text evidence="5">The sequence shown here is derived from an EMBL/GenBank/DDBJ whole genome shotgun (WGS) entry which is preliminary data.</text>
</comment>
<dbReference type="GO" id="GO:0006144">
    <property type="term" value="P:purine nucleobase metabolic process"/>
    <property type="evidence" value="ECO:0007669"/>
    <property type="project" value="UniProtKB-KW"/>
</dbReference>
<sequence>MTVLTPIPLTADAFAPYGHVLALPTGPSRVDYSAFSQNLRGAAAQVCFRTSMTMPSPMPLVTRTMERHEFSSQAFLPVDVARYLVLVAPHGEDGRPDPEQLTLFLAKGDQGVSYNANVWHHPMTVLDRPAVFATVMFLDGGEKDEEFVDLPHDVTMTLGRARMPRVMLKPEPL</sequence>
<protein>
    <submittedName>
        <fullName evidence="5">Ureidoglycolate lyase</fullName>
    </submittedName>
</protein>
<dbReference type="CDD" id="cd20298">
    <property type="entry name" value="cupin_UAH"/>
    <property type="match status" value="1"/>
</dbReference>
<keyword evidence="3 5" id="KW-0456">Lyase</keyword>